<evidence type="ECO:0000256" key="1">
    <source>
        <dbReference type="SAM" id="MobiDB-lite"/>
    </source>
</evidence>
<protein>
    <recommendedName>
        <fullName evidence="3">DUF5666 domain-containing protein</fullName>
    </recommendedName>
</protein>
<dbReference type="AlphaFoldDB" id="A0A1F6E499"/>
<evidence type="ECO:0000259" key="3">
    <source>
        <dbReference type="Pfam" id="PF18914"/>
    </source>
</evidence>
<keyword evidence="2" id="KW-0732">Signal</keyword>
<proteinExistence type="predicted"/>
<feature type="chain" id="PRO_5009524098" description="DUF5666 domain-containing protein" evidence="2">
    <location>
        <begin position="27"/>
        <end position="266"/>
    </location>
</feature>
<name>A0A1F6E499_9BACT</name>
<dbReference type="Proteomes" id="UP000176914">
    <property type="component" value="Unassembled WGS sequence"/>
</dbReference>
<accession>A0A1F6E499</accession>
<feature type="region of interest" description="Disordered" evidence="1">
    <location>
        <begin position="236"/>
        <end position="255"/>
    </location>
</feature>
<evidence type="ECO:0000313" key="4">
    <source>
        <dbReference type="EMBL" id="OGG68466.1"/>
    </source>
</evidence>
<dbReference type="InterPro" id="IPR043724">
    <property type="entry name" value="DUF5666"/>
</dbReference>
<reference evidence="4 5" key="1">
    <citation type="journal article" date="2016" name="Nat. Commun.">
        <title>Thousands of microbial genomes shed light on interconnected biogeochemical processes in an aquifer system.</title>
        <authorList>
            <person name="Anantharaman K."/>
            <person name="Brown C.T."/>
            <person name="Hug L.A."/>
            <person name="Sharon I."/>
            <person name="Castelle C.J."/>
            <person name="Probst A.J."/>
            <person name="Thomas B.C."/>
            <person name="Singh A."/>
            <person name="Wilkins M.J."/>
            <person name="Karaoz U."/>
            <person name="Brodie E.L."/>
            <person name="Williams K.H."/>
            <person name="Hubbard S.S."/>
            <person name="Banfield J.F."/>
        </authorList>
    </citation>
    <scope>NUCLEOTIDE SEQUENCE [LARGE SCALE GENOMIC DNA]</scope>
</reference>
<evidence type="ECO:0000256" key="2">
    <source>
        <dbReference type="SAM" id="SignalP"/>
    </source>
</evidence>
<dbReference type="Pfam" id="PF18914">
    <property type="entry name" value="DUF5666"/>
    <property type="match status" value="1"/>
</dbReference>
<gene>
    <name evidence="4" type="ORF">A3C20_01900</name>
</gene>
<organism evidence="4 5">
    <name type="scientific">Candidatus Kaiserbacteria bacterium RIFCSPHIGHO2_02_FULL_55_25</name>
    <dbReference type="NCBI Taxonomy" id="1798498"/>
    <lineage>
        <taxon>Bacteria</taxon>
        <taxon>Candidatus Kaiseribacteriota</taxon>
    </lineage>
</organism>
<feature type="signal peptide" evidence="2">
    <location>
        <begin position="1"/>
        <end position="26"/>
    </location>
</feature>
<feature type="region of interest" description="Disordered" evidence="1">
    <location>
        <begin position="209"/>
        <end position="230"/>
    </location>
</feature>
<evidence type="ECO:0000313" key="5">
    <source>
        <dbReference type="Proteomes" id="UP000176914"/>
    </source>
</evidence>
<comment type="caution">
    <text evidence="4">The sequence shown here is derived from an EMBL/GenBank/DDBJ whole genome shotgun (WGS) entry which is preliminary data.</text>
</comment>
<sequence length="266" mass="26938">MNKMNSTIGSAALTAAFVLMPFAASAATLNASSTTGVIISPNGIVRVIGADVTAVSNGVVNAVTTLGNTILSWIVNISATTKVSGNGTANASTTGITIGDKVSFKGALTGTTSPFTVAASKIRDLTPLFPFRHVIGGKVSSVNSAGGSFVIKKGDRSITVQTNASTTIMVNGTATTTLASVQAGDEVKVSGTPNADGSVITATKVVVRTDRDEDNNRGKGKSKDHEVNARAEVRANANASFKDGHEGKGNGLNLFGGLRLGLGKDD</sequence>
<feature type="domain" description="DUF5666" evidence="3">
    <location>
        <begin position="137"/>
        <end position="205"/>
    </location>
</feature>
<dbReference type="EMBL" id="MFLL01000032">
    <property type="protein sequence ID" value="OGG68466.1"/>
    <property type="molecule type" value="Genomic_DNA"/>
</dbReference>